<dbReference type="AlphaFoldDB" id="A0A3E1RDW9"/>
<evidence type="ECO:0000256" key="2">
    <source>
        <dbReference type="ARBA" id="ARBA00023027"/>
    </source>
</evidence>
<organism evidence="4 5">
    <name type="scientific">Rhodoferax lacus</name>
    <dbReference type="NCBI Taxonomy" id="2184758"/>
    <lineage>
        <taxon>Bacteria</taxon>
        <taxon>Pseudomonadati</taxon>
        <taxon>Pseudomonadota</taxon>
        <taxon>Betaproteobacteria</taxon>
        <taxon>Burkholderiales</taxon>
        <taxon>Comamonadaceae</taxon>
        <taxon>Rhodoferax</taxon>
    </lineage>
</organism>
<dbReference type="SUPFAM" id="SSF52283">
    <property type="entry name" value="Formate/glycerate dehydrogenase catalytic domain-like"/>
    <property type="match status" value="1"/>
</dbReference>
<keyword evidence="1" id="KW-0560">Oxidoreductase</keyword>
<comment type="caution">
    <text evidence="4">The sequence shown here is derived from an EMBL/GenBank/DDBJ whole genome shotgun (WGS) entry which is preliminary data.</text>
</comment>
<proteinExistence type="predicted"/>
<dbReference type="Gene3D" id="3.40.50.720">
    <property type="entry name" value="NAD(P)-binding Rossmann-like Domain"/>
    <property type="match status" value="2"/>
</dbReference>
<dbReference type="PANTHER" id="PTHR43333:SF1">
    <property type="entry name" value="D-ISOMER SPECIFIC 2-HYDROXYACID DEHYDROGENASE NAD-BINDING DOMAIN-CONTAINING PROTEIN"/>
    <property type="match status" value="1"/>
</dbReference>
<evidence type="ECO:0000313" key="5">
    <source>
        <dbReference type="Proteomes" id="UP000260665"/>
    </source>
</evidence>
<sequence>MATEAARVLPGLQVTLWPEPFEADDVLAVAAWHPPAGLLGTLPKLQMVASIGAGTEHILRCPDLPADVAVTRIVDPAQARGMAEYVLWAALYYHRGFDQMAAQQRQGLWHMPPQGPARAFRVGIMGLGGMGLQTALCLRDFGFAVSGWSRSAHAVEDLHTFAGDAALPEFLAPLDMVVCLLPLTPATHGLCNAGFFARMKTGAALVNVGRGEQVVLPDLLAALDSGHLRGAVLDVFDREPLQADDALWRHPKICLTPHMASSASDQTIAQQIVTNTLRLRQGLLPLHTMDRQRGY</sequence>
<dbReference type="PANTHER" id="PTHR43333">
    <property type="entry name" value="2-HACID_DH_C DOMAIN-CONTAINING PROTEIN"/>
    <property type="match status" value="1"/>
</dbReference>
<dbReference type="GO" id="GO:0016491">
    <property type="term" value="F:oxidoreductase activity"/>
    <property type="evidence" value="ECO:0007669"/>
    <property type="project" value="UniProtKB-KW"/>
</dbReference>
<evidence type="ECO:0000259" key="3">
    <source>
        <dbReference type="Pfam" id="PF02826"/>
    </source>
</evidence>
<dbReference type="OrthoDB" id="9787219at2"/>
<dbReference type="Pfam" id="PF02826">
    <property type="entry name" value="2-Hacid_dh_C"/>
    <property type="match status" value="1"/>
</dbReference>
<name>A0A3E1RDW9_9BURK</name>
<protein>
    <submittedName>
        <fullName evidence="4">Glyoxylate/hydroxypyruvate reductase A</fullName>
    </submittedName>
</protein>
<dbReference type="CDD" id="cd12164">
    <property type="entry name" value="GDH_like_2"/>
    <property type="match status" value="1"/>
</dbReference>
<accession>A0A3E1RDW9</accession>
<evidence type="ECO:0000256" key="1">
    <source>
        <dbReference type="ARBA" id="ARBA00023002"/>
    </source>
</evidence>
<gene>
    <name evidence="4" type="ORF">DIC66_11460</name>
</gene>
<dbReference type="InterPro" id="IPR036291">
    <property type="entry name" value="NAD(P)-bd_dom_sf"/>
</dbReference>
<dbReference type="EMBL" id="QFZK01000006">
    <property type="protein sequence ID" value="RFO96790.1"/>
    <property type="molecule type" value="Genomic_DNA"/>
</dbReference>
<feature type="domain" description="D-isomer specific 2-hydroxyacid dehydrogenase NAD-binding" evidence="3">
    <location>
        <begin position="88"/>
        <end position="260"/>
    </location>
</feature>
<dbReference type="Proteomes" id="UP000260665">
    <property type="component" value="Unassembled WGS sequence"/>
</dbReference>
<dbReference type="GO" id="GO:0051287">
    <property type="term" value="F:NAD binding"/>
    <property type="evidence" value="ECO:0007669"/>
    <property type="project" value="InterPro"/>
</dbReference>
<dbReference type="SUPFAM" id="SSF51735">
    <property type="entry name" value="NAD(P)-binding Rossmann-fold domains"/>
    <property type="match status" value="1"/>
</dbReference>
<keyword evidence="4" id="KW-0670">Pyruvate</keyword>
<keyword evidence="2" id="KW-0520">NAD</keyword>
<dbReference type="InterPro" id="IPR006140">
    <property type="entry name" value="D-isomer_DH_NAD-bd"/>
</dbReference>
<keyword evidence="5" id="KW-1185">Reference proteome</keyword>
<evidence type="ECO:0000313" key="4">
    <source>
        <dbReference type="EMBL" id="RFO96790.1"/>
    </source>
</evidence>
<reference evidence="4 5" key="1">
    <citation type="submission" date="2018-05" db="EMBL/GenBank/DDBJ databases">
        <title>Rhodoferax soyangensis sp.nov., isolated from an oligotrophic freshwater lake.</title>
        <authorList>
            <person name="Park M."/>
        </authorList>
    </citation>
    <scope>NUCLEOTIDE SEQUENCE [LARGE SCALE GENOMIC DNA]</scope>
    <source>
        <strain evidence="4 5">IMCC26218</strain>
    </source>
</reference>